<dbReference type="EMBL" id="MCGE01000011">
    <property type="protein sequence ID" value="ORZ16345.1"/>
    <property type="molecule type" value="Genomic_DNA"/>
</dbReference>
<dbReference type="SUPFAM" id="SSF56112">
    <property type="entry name" value="Protein kinase-like (PK-like)"/>
    <property type="match status" value="1"/>
</dbReference>
<keyword evidence="4" id="KW-0808">Transferase</keyword>
<dbReference type="FunFam" id="3.30.200.20:FF:000042">
    <property type="entry name" value="Aurora kinase A"/>
    <property type="match status" value="1"/>
</dbReference>
<keyword evidence="3" id="KW-0723">Serine/threonine-protein kinase</keyword>
<evidence type="ECO:0000259" key="11">
    <source>
        <dbReference type="PROSITE" id="PS50011"/>
    </source>
</evidence>
<keyword evidence="7" id="KW-0067">ATP-binding</keyword>
<proteinExistence type="inferred from homology"/>
<sequence>MLSTTSIPSSPAPCYRPGHPSSASFRDSPSLLQVPASQTSTPLVPLRRVASAPDTTLLNQSTSQSTPSSLSTSSTSSSTRTSSYSVQKQDIKVDPSHFKKIRLLGKGDVGSVYLVQNEDTKKLYALKVLSKKEMVKRNKIKRVKVEQAILSMAHHPFIVPLYHSFQSKDYLFFCLEYCVGGEFFRALQLRPGKVLKEHEARFYAAEVVAALEYLHLHGLIYRDLKPENILLHQSGHIMLSDFDLSVQSPTTGNPTIVRSLSPLLFSQQPLLDTRSCSNVRTNSFVGTLEYLAPEVIQGNGHSSSVDWWTLGILLYEMIYGFTPFKGSNQNDTFDRIMTQKLDFPQFGSNPYFSGPQITNDCKSIIRKLLNKDENKRLGTRAGASELKSHAFFKPINFALLRHMRPPILPSKQANPIDAVHFKHIKESVSFDLDATTDSVAIDGGSTITASSSTDDDDEAGPSTPDSSDLDNPEEHDPFADFDSVTLIRPSH</sequence>
<dbReference type="GO" id="GO:0005524">
    <property type="term" value="F:ATP binding"/>
    <property type="evidence" value="ECO:0007669"/>
    <property type="project" value="UniProtKB-KW"/>
</dbReference>
<keyword evidence="13" id="KW-1185">Reference proteome</keyword>
<feature type="compositionally biased region" description="Polar residues" evidence="10">
    <location>
        <begin position="21"/>
        <end position="42"/>
    </location>
</feature>
<dbReference type="FunFam" id="1.10.510.10:FF:000121">
    <property type="entry name" value="Serine/threonine-protein kinase nrc-2"/>
    <property type="match status" value="1"/>
</dbReference>
<dbReference type="STRING" id="90262.A0A1X2IGV4"/>
<protein>
    <recommendedName>
        <fullName evidence="2">non-specific serine/threonine protein kinase</fullName>
        <ecNumber evidence="2">2.7.11.1</ecNumber>
    </recommendedName>
</protein>
<gene>
    <name evidence="12" type="ORF">BCR42DRAFT_414857</name>
</gene>
<feature type="compositionally biased region" description="Low complexity" evidence="10">
    <location>
        <begin position="55"/>
        <end position="85"/>
    </location>
</feature>
<evidence type="ECO:0000256" key="3">
    <source>
        <dbReference type="ARBA" id="ARBA00022527"/>
    </source>
</evidence>
<keyword evidence="5" id="KW-0547">Nucleotide-binding</keyword>
<organism evidence="12 13">
    <name type="scientific">Absidia repens</name>
    <dbReference type="NCBI Taxonomy" id="90262"/>
    <lineage>
        <taxon>Eukaryota</taxon>
        <taxon>Fungi</taxon>
        <taxon>Fungi incertae sedis</taxon>
        <taxon>Mucoromycota</taxon>
        <taxon>Mucoromycotina</taxon>
        <taxon>Mucoromycetes</taxon>
        <taxon>Mucorales</taxon>
        <taxon>Cunninghamellaceae</taxon>
        <taxon>Absidia</taxon>
    </lineage>
</organism>
<dbReference type="InterPro" id="IPR011009">
    <property type="entry name" value="Kinase-like_dom_sf"/>
</dbReference>
<comment type="catalytic activity">
    <reaction evidence="8">
        <text>L-threonyl-[protein] + ATP = O-phospho-L-threonyl-[protein] + ADP + H(+)</text>
        <dbReference type="Rhea" id="RHEA:46608"/>
        <dbReference type="Rhea" id="RHEA-COMP:11060"/>
        <dbReference type="Rhea" id="RHEA-COMP:11605"/>
        <dbReference type="ChEBI" id="CHEBI:15378"/>
        <dbReference type="ChEBI" id="CHEBI:30013"/>
        <dbReference type="ChEBI" id="CHEBI:30616"/>
        <dbReference type="ChEBI" id="CHEBI:61977"/>
        <dbReference type="ChEBI" id="CHEBI:456216"/>
        <dbReference type="EC" id="2.7.11.1"/>
    </reaction>
</comment>
<evidence type="ECO:0000256" key="8">
    <source>
        <dbReference type="ARBA" id="ARBA00047899"/>
    </source>
</evidence>
<accession>A0A1X2IGV4</accession>
<evidence type="ECO:0000256" key="4">
    <source>
        <dbReference type="ARBA" id="ARBA00022679"/>
    </source>
</evidence>
<dbReference type="PANTHER" id="PTHR45637">
    <property type="entry name" value="FLIPPASE KINASE 1-RELATED"/>
    <property type="match status" value="1"/>
</dbReference>
<dbReference type="InterPro" id="IPR000719">
    <property type="entry name" value="Prot_kinase_dom"/>
</dbReference>
<evidence type="ECO:0000256" key="1">
    <source>
        <dbReference type="ARBA" id="ARBA00009903"/>
    </source>
</evidence>
<dbReference type="OrthoDB" id="432483at2759"/>
<feature type="domain" description="Protein kinase" evidence="11">
    <location>
        <begin position="98"/>
        <end position="392"/>
    </location>
</feature>
<dbReference type="AlphaFoldDB" id="A0A1X2IGV4"/>
<evidence type="ECO:0000313" key="13">
    <source>
        <dbReference type="Proteomes" id="UP000193560"/>
    </source>
</evidence>
<name>A0A1X2IGV4_9FUNG</name>
<comment type="caution">
    <text evidence="12">The sequence shown here is derived from an EMBL/GenBank/DDBJ whole genome shotgun (WGS) entry which is preliminary data.</text>
</comment>
<feature type="region of interest" description="Disordered" evidence="10">
    <location>
        <begin position="1"/>
        <end position="88"/>
    </location>
</feature>
<dbReference type="CDD" id="cd05574">
    <property type="entry name" value="STKc_phototropin_like"/>
    <property type="match status" value="1"/>
</dbReference>
<evidence type="ECO:0000256" key="9">
    <source>
        <dbReference type="ARBA" id="ARBA00048679"/>
    </source>
</evidence>
<comment type="catalytic activity">
    <reaction evidence="9">
        <text>L-seryl-[protein] + ATP = O-phospho-L-seryl-[protein] + ADP + H(+)</text>
        <dbReference type="Rhea" id="RHEA:17989"/>
        <dbReference type="Rhea" id="RHEA-COMP:9863"/>
        <dbReference type="Rhea" id="RHEA-COMP:11604"/>
        <dbReference type="ChEBI" id="CHEBI:15378"/>
        <dbReference type="ChEBI" id="CHEBI:29999"/>
        <dbReference type="ChEBI" id="CHEBI:30616"/>
        <dbReference type="ChEBI" id="CHEBI:83421"/>
        <dbReference type="ChEBI" id="CHEBI:456216"/>
        <dbReference type="EC" id="2.7.11.1"/>
    </reaction>
</comment>
<dbReference type="Gene3D" id="3.30.200.20">
    <property type="entry name" value="Phosphorylase Kinase, domain 1"/>
    <property type="match status" value="1"/>
</dbReference>
<reference evidence="12 13" key="1">
    <citation type="submission" date="2016-07" db="EMBL/GenBank/DDBJ databases">
        <title>Pervasive Adenine N6-methylation of Active Genes in Fungi.</title>
        <authorList>
            <consortium name="DOE Joint Genome Institute"/>
            <person name="Mondo S.J."/>
            <person name="Dannebaum R.O."/>
            <person name="Kuo R.C."/>
            <person name="Labutti K."/>
            <person name="Haridas S."/>
            <person name="Kuo A."/>
            <person name="Salamov A."/>
            <person name="Ahrendt S.R."/>
            <person name="Lipzen A."/>
            <person name="Sullivan W."/>
            <person name="Andreopoulos W.B."/>
            <person name="Clum A."/>
            <person name="Lindquist E."/>
            <person name="Daum C."/>
            <person name="Ramamoorthy G.K."/>
            <person name="Gryganskyi A."/>
            <person name="Culley D."/>
            <person name="Magnuson J.K."/>
            <person name="James T.Y."/>
            <person name="O'Malley M.A."/>
            <person name="Stajich J.E."/>
            <person name="Spatafora J.W."/>
            <person name="Visel A."/>
            <person name="Grigoriev I.V."/>
        </authorList>
    </citation>
    <scope>NUCLEOTIDE SEQUENCE [LARGE SCALE GENOMIC DNA]</scope>
    <source>
        <strain evidence="12 13">NRRL 1336</strain>
    </source>
</reference>
<dbReference type="SMART" id="SM00220">
    <property type="entry name" value="S_TKc"/>
    <property type="match status" value="1"/>
</dbReference>
<dbReference type="Gene3D" id="1.10.510.10">
    <property type="entry name" value="Transferase(Phosphotransferase) domain 1"/>
    <property type="match status" value="1"/>
</dbReference>
<evidence type="ECO:0000256" key="2">
    <source>
        <dbReference type="ARBA" id="ARBA00012513"/>
    </source>
</evidence>
<dbReference type="PROSITE" id="PS50011">
    <property type="entry name" value="PROTEIN_KINASE_DOM"/>
    <property type="match status" value="1"/>
</dbReference>
<comment type="similarity">
    <text evidence="1">Belongs to the protein kinase superfamily. AGC Ser/Thr protein kinase family.</text>
</comment>
<dbReference type="Pfam" id="PF00069">
    <property type="entry name" value="Pkinase"/>
    <property type="match status" value="1"/>
</dbReference>
<evidence type="ECO:0000256" key="10">
    <source>
        <dbReference type="SAM" id="MobiDB-lite"/>
    </source>
</evidence>
<feature type="compositionally biased region" description="Low complexity" evidence="10">
    <location>
        <begin position="443"/>
        <end position="452"/>
    </location>
</feature>
<dbReference type="EC" id="2.7.11.1" evidence="2"/>
<evidence type="ECO:0000256" key="5">
    <source>
        <dbReference type="ARBA" id="ARBA00022741"/>
    </source>
</evidence>
<evidence type="ECO:0000313" key="12">
    <source>
        <dbReference type="EMBL" id="ORZ16345.1"/>
    </source>
</evidence>
<dbReference type="PROSITE" id="PS00108">
    <property type="entry name" value="PROTEIN_KINASE_ST"/>
    <property type="match status" value="1"/>
</dbReference>
<dbReference type="InterPro" id="IPR008271">
    <property type="entry name" value="Ser/Thr_kinase_AS"/>
</dbReference>
<dbReference type="Proteomes" id="UP000193560">
    <property type="component" value="Unassembled WGS sequence"/>
</dbReference>
<evidence type="ECO:0000256" key="7">
    <source>
        <dbReference type="ARBA" id="ARBA00022840"/>
    </source>
</evidence>
<keyword evidence="6 12" id="KW-0418">Kinase</keyword>
<dbReference type="GO" id="GO:0004674">
    <property type="term" value="F:protein serine/threonine kinase activity"/>
    <property type="evidence" value="ECO:0007669"/>
    <property type="project" value="UniProtKB-KW"/>
</dbReference>
<evidence type="ECO:0000256" key="6">
    <source>
        <dbReference type="ARBA" id="ARBA00022777"/>
    </source>
</evidence>
<feature type="region of interest" description="Disordered" evidence="10">
    <location>
        <begin position="443"/>
        <end position="491"/>
    </location>
</feature>